<keyword evidence="7" id="KW-0482">Metalloprotease</keyword>
<dbReference type="GO" id="GO:0004177">
    <property type="term" value="F:aminopeptidase activity"/>
    <property type="evidence" value="ECO:0007669"/>
    <property type="project" value="UniProtKB-KW"/>
</dbReference>
<evidence type="ECO:0000313" key="10">
    <source>
        <dbReference type="EMBL" id="CUR56247.1"/>
    </source>
</evidence>
<dbReference type="GO" id="GO:0008270">
    <property type="term" value="F:zinc ion binding"/>
    <property type="evidence" value="ECO:0007669"/>
    <property type="project" value="InterPro"/>
</dbReference>
<dbReference type="InterPro" id="IPR050344">
    <property type="entry name" value="Peptidase_M1_aminopeptidases"/>
</dbReference>
<evidence type="ECO:0000256" key="7">
    <source>
        <dbReference type="ARBA" id="ARBA00023049"/>
    </source>
</evidence>
<dbReference type="InterPro" id="IPR014782">
    <property type="entry name" value="Peptidase_M1_dom"/>
</dbReference>
<dbReference type="InterPro" id="IPR001930">
    <property type="entry name" value="Peptidase_M1"/>
</dbReference>
<dbReference type="AlphaFoldDB" id="A0A2P2C2I9"/>
<evidence type="ECO:0000256" key="5">
    <source>
        <dbReference type="ARBA" id="ARBA00022801"/>
    </source>
</evidence>
<accession>A0A2P2C2I9</accession>
<keyword evidence="3" id="KW-0645">Protease</keyword>
<proteinExistence type="inferred from homology"/>
<feature type="domain" description="Aminopeptidase N-like N-terminal" evidence="9">
    <location>
        <begin position="69"/>
        <end position="237"/>
    </location>
</feature>
<evidence type="ECO:0000256" key="2">
    <source>
        <dbReference type="ARBA" id="ARBA00010136"/>
    </source>
</evidence>
<evidence type="ECO:0000256" key="1">
    <source>
        <dbReference type="ARBA" id="ARBA00001947"/>
    </source>
</evidence>
<reference evidence="10" key="1">
    <citation type="submission" date="2015-08" db="EMBL/GenBank/DDBJ databases">
        <authorList>
            <person name="Babu N.S."/>
            <person name="Beckwith C.J."/>
            <person name="Beseler K.G."/>
            <person name="Brison A."/>
            <person name="Carone J.V."/>
            <person name="Caskin T.P."/>
            <person name="Diamond M."/>
            <person name="Durham M.E."/>
            <person name="Foxe J.M."/>
            <person name="Go M."/>
            <person name="Henderson B.A."/>
            <person name="Jones I.B."/>
            <person name="McGettigan J.A."/>
            <person name="Micheletti S.J."/>
            <person name="Nasrallah M.E."/>
            <person name="Ortiz D."/>
            <person name="Piller C.R."/>
            <person name="Privatt S.R."/>
            <person name="Schneider S.L."/>
            <person name="Sharp S."/>
            <person name="Smith T.C."/>
            <person name="Stanton J.D."/>
            <person name="Ullery H.E."/>
            <person name="Wilson R.J."/>
            <person name="Serrano M.G."/>
            <person name="Buck G."/>
            <person name="Lee V."/>
            <person name="Wang Y."/>
            <person name="Carvalho R."/>
            <person name="Voegtly L."/>
            <person name="Shi R."/>
            <person name="Duckworth R."/>
            <person name="Johnson A."/>
            <person name="Loviza R."/>
            <person name="Walstead R."/>
            <person name="Shah Z."/>
            <person name="Kiflezghi M."/>
            <person name="Wade K."/>
            <person name="Ball S.L."/>
            <person name="Bradley K.W."/>
            <person name="Asai D.J."/>
            <person name="Bowman C.A."/>
            <person name="Russell D.A."/>
            <person name="Pope W.H."/>
            <person name="Jacobs-Sera D."/>
            <person name="Hendrix R.W."/>
            <person name="Hatfull G.F."/>
        </authorList>
    </citation>
    <scope>NUCLEOTIDE SEQUENCE</scope>
</reference>
<dbReference type="EMBL" id="CZKB01000001">
    <property type="protein sequence ID" value="CUR56247.1"/>
    <property type="molecule type" value="Genomic_DNA"/>
</dbReference>
<dbReference type="InterPro" id="IPR042097">
    <property type="entry name" value="Aminopeptidase_N-like_N_sf"/>
</dbReference>
<dbReference type="Pfam" id="PF17900">
    <property type="entry name" value="Peptidase_M1_N"/>
    <property type="match status" value="1"/>
</dbReference>
<evidence type="ECO:0000256" key="4">
    <source>
        <dbReference type="ARBA" id="ARBA00022723"/>
    </source>
</evidence>
<dbReference type="Gene3D" id="2.60.40.1730">
    <property type="entry name" value="tricorn interacting facor f3 domain"/>
    <property type="match status" value="1"/>
</dbReference>
<comment type="similarity">
    <text evidence="2">Belongs to the peptidase M1 family.</text>
</comment>
<evidence type="ECO:0000259" key="8">
    <source>
        <dbReference type="Pfam" id="PF01433"/>
    </source>
</evidence>
<protein>
    <submittedName>
        <fullName evidence="10">Peptidase M1, membrane alanine aminopeptidase</fullName>
    </submittedName>
</protein>
<organism evidence="10">
    <name type="scientific">metagenome</name>
    <dbReference type="NCBI Taxonomy" id="256318"/>
    <lineage>
        <taxon>unclassified sequences</taxon>
        <taxon>metagenomes</taxon>
    </lineage>
</organism>
<evidence type="ECO:0000256" key="3">
    <source>
        <dbReference type="ARBA" id="ARBA00022670"/>
    </source>
</evidence>
<dbReference type="CDD" id="cd09603">
    <property type="entry name" value="M1_APN_like"/>
    <property type="match status" value="1"/>
</dbReference>
<dbReference type="PANTHER" id="PTHR11533:SF297">
    <property type="entry name" value="AMINOPEPTIDASE N"/>
    <property type="match status" value="1"/>
</dbReference>
<dbReference type="SUPFAM" id="SSF63737">
    <property type="entry name" value="Leukotriene A4 hydrolase N-terminal domain"/>
    <property type="match status" value="1"/>
</dbReference>
<dbReference type="PANTHER" id="PTHR11533">
    <property type="entry name" value="PROTEASE M1 ZINC METALLOPROTEASE"/>
    <property type="match status" value="1"/>
</dbReference>
<dbReference type="GO" id="GO:0008237">
    <property type="term" value="F:metallopeptidase activity"/>
    <property type="evidence" value="ECO:0007669"/>
    <property type="project" value="UniProtKB-KW"/>
</dbReference>
<dbReference type="PRINTS" id="PR00756">
    <property type="entry name" value="ALADIPTASE"/>
</dbReference>
<name>A0A2P2C2I9_9ZZZZ</name>
<evidence type="ECO:0000259" key="9">
    <source>
        <dbReference type="Pfam" id="PF17900"/>
    </source>
</evidence>
<dbReference type="Gene3D" id="1.10.390.10">
    <property type="entry name" value="Neutral Protease Domain 2"/>
    <property type="match status" value="1"/>
</dbReference>
<evidence type="ECO:0000256" key="6">
    <source>
        <dbReference type="ARBA" id="ARBA00022833"/>
    </source>
</evidence>
<dbReference type="GO" id="GO:0006508">
    <property type="term" value="P:proteolysis"/>
    <property type="evidence" value="ECO:0007669"/>
    <property type="project" value="UniProtKB-KW"/>
</dbReference>
<keyword evidence="10" id="KW-0031">Aminopeptidase</keyword>
<dbReference type="InterPro" id="IPR045357">
    <property type="entry name" value="Aminopeptidase_N-like_N"/>
</dbReference>
<keyword evidence="4" id="KW-0479">Metal-binding</keyword>
<dbReference type="SUPFAM" id="SSF55486">
    <property type="entry name" value="Metalloproteases ('zincins'), catalytic domain"/>
    <property type="match status" value="1"/>
</dbReference>
<dbReference type="InterPro" id="IPR027268">
    <property type="entry name" value="Peptidase_M4/M1_CTD_sf"/>
</dbReference>
<dbReference type="Pfam" id="PF01433">
    <property type="entry name" value="Peptidase_M1"/>
    <property type="match status" value="1"/>
</dbReference>
<keyword evidence="6" id="KW-0862">Zinc</keyword>
<comment type="cofactor">
    <cofactor evidence="1">
        <name>Zn(2+)</name>
        <dbReference type="ChEBI" id="CHEBI:29105"/>
    </cofactor>
</comment>
<gene>
    <name evidence="10" type="ORF">NOCA110202</name>
</gene>
<feature type="domain" description="Peptidase M1 membrane alanine aminopeptidase" evidence="8">
    <location>
        <begin position="327"/>
        <end position="470"/>
    </location>
</feature>
<sequence>MTTRAVSRPLLSTALCASLAVALTSATAMGPATGTATAEVAVAAGDGAAGIGDAYWPLDGNGGIDVARYEIANRYDFGSKRLAGRTAVVLTATTDLTSFSLDFLLDVDTVTVDGVEAGFTKSDGDHELRITPSAPLAAGSRHTVVVTYADKPGTHAYAGERNWLADSHEVVTMNEPHMAPWWFPANDHPLDKAVVDVRVKVPNGREVVSNGKLRGRKVGKTATTWHWRADEPMAPYLAFFAAGDFDIARGKHRGLPWLVAVSQRLGANDREASMRLMKRTPDVVAGLEKDLGDYPFSVVGGLTTSLDPGFALENQTRPTYPAVGGSYTSLVVHELAHQWFGDDIAVQQWRDIWLNEGFASFMEWRWNETHGKRTAKATLTSYYDSMAAQSEFWKVTVADPGADKVFDGAVYGRGAMTLQALRNRVGDAAFWQILRTWIHEQRGGNGATEEFEEVAARVSGQDLGAFFTAWLRTPSKPAATADNGLA</sequence>
<keyword evidence="5" id="KW-0378">Hydrolase</keyword>